<dbReference type="InterPro" id="IPR027819">
    <property type="entry name" value="C9orf72"/>
</dbReference>
<dbReference type="PANTHER" id="PTHR31855">
    <property type="entry name" value="GUANINE NUCLEOTIDE EXCHANGE C9ORF72"/>
    <property type="match status" value="1"/>
</dbReference>
<dbReference type="Pfam" id="PF15019">
    <property type="entry name" value="C9orf72-like"/>
    <property type="match status" value="1"/>
</dbReference>
<name>A0A8J1UDE7_OWEFU</name>
<dbReference type="Proteomes" id="UP000749559">
    <property type="component" value="Unassembled WGS sequence"/>
</dbReference>
<protein>
    <submittedName>
        <fullName evidence="1">Uncharacterized protein</fullName>
    </submittedName>
</protein>
<dbReference type="GO" id="GO:0005776">
    <property type="term" value="C:autophagosome"/>
    <property type="evidence" value="ECO:0007669"/>
    <property type="project" value="TreeGrafter"/>
</dbReference>
<evidence type="ECO:0000313" key="1">
    <source>
        <dbReference type="EMBL" id="CAH1773322.1"/>
    </source>
</evidence>
<reference evidence="1" key="1">
    <citation type="submission" date="2022-03" db="EMBL/GenBank/DDBJ databases">
        <authorList>
            <person name="Martin C."/>
        </authorList>
    </citation>
    <scope>NUCLEOTIDE SEQUENCE</scope>
</reference>
<feature type="non-terminal residue" evidence="1">
    <location>
        <position position="291"/>
    </location>
</feature>
<accession>A0A8J1UDE7</accession>
<dbReference type="GO" id="GO:0005768">
    <property type="term" value="C:endosome"/>
    <property type="evidence" value="ECO:0007669"/>
    <property type="project" value="TreeGrafter"/>
</dbReference>
<comment type="caution">
    <text evidence="1">The sequence shown here is derived from an EMBL/GenBank/DDBJ whole genome shotgun (WGS) entry which is preliminary data.</text>
</comment>
<dbReference type="GO" id="GO:0006897">
    <property type="term" value="P:endocytosis"/>
    <property type="evidence" value="ECO:0007669"/>
    <property type="project" value="TreeGrafter"/>
</dbReference>
<dbReference type="OrthoDB" id="10252077at2759"/>
<gene>
    <name evidence="1" type="ORF">OFUS_LOCUS936</name>
</gene>
<dbReference type="AlphaFoldDB" id="A0A8J1UDE7"/>
<dbReference type="PANTHER" id="PTHR31855:SF2">
    <property type="entry name" value="GUANINE NUCLEOTIDE EXCHANGE FACTOR C9ORF72"/>
    <property type="match status" value="1"/>
</dbReference>
<evidence type="ECO:0000313" key="2">
    <source>
        <dbReference type="Proteomes" id="UP000749559"/>
    </source>
</evidence>
<proteinExistence type="predicted"/>
<dbReference type="EMBL" id="CAIIXF020000001">
    <property type="protein sequence ID" value="CAH1773322.1"/>
    <property type="molecule type" value="Genomic_DNA"/>
</dbReference>
<dbReference type="PROSITE" id="PS51835">
    <property type="entry name" value="DENN_C9ORF72"/>
    <property type="match status" value="1"/>
</dbReference>
<dbReference type="GO" id="GO:0005085">
    <property type="term" value="F:guanyl-nucleotide exchange factor activity"/>
    <property type="evidence" value="ECO:0007669"/>
    <property type="project" value="InterPro"/>
</dbReference>
<sequence>SLSLVVPLEHLETYLKWHDLCVIWMKRLISRLKVLQSIDPGNGAIGEFSMPKNIQSFIQMLRSLSMLALPSTINLVRTLALFLGATERHCSRLATSDNPRFPYHSDLSIQAIIKDDNDTTNIPSIDVLCSKFPSALIDMSTKEIHVTQPCHIHSVRRYEMMKQDLTCLWAEHREDKVYPTSEIFKPYNEGETLVGKLLCELAELKASCGIRETYIEQFIMSLERRALSLIKLVELDTNRGKTKCNVNKIKKDMTLTQEGDFHIVLSTAEKLQPGMYAAVYGDPKQITENFT</sequence>
<organism evidence="1 2">
    <name type="scientific">Owenia fusiformis</name>
    <name type="common">Polychaete worm</name>
    <dbReference type="NCBI Taxonomy" id="6347"/>
    <lineage>
        <taxon>Eukaryota</taxon>
        <taxon>Metazoa</taxon>
        <taxon>Spiralia</taxon>
        <taxon>Lophotrochozoa</taxon>
        <taxon>Annelida</taxon>
        <taxon>Polychaeta</taxon>
        <taxon>Sedentaria</taxon>
        <taxon>Canalipalpata</taxon>
        <taxon>Sabellida</taxon>
        <taxon>Oweniida</taxon>
        <taxon>Oweniidae</taxon>
        <taxon>Owenia</taxon>
    </lineage>
</organism>
<keyword evidence="2" id="KW-1185">Reference proteome</keyword>
<dbReference type="GO" id="GO:0006914">
    <property type="term" value="P:autophagy"/>
    <property type="evidence" value="ECO:0007669"/>
    <property type="project" value="TreeGrafter"/>
</dbReference>